<evidence type="ECO:0000256" key="3">
    <source>
        <dbReference type="ARBA" id="ARBA00022692"/>
    </source>
</evidence>
<evidence type="ECO:0000313" key="8">
    <source>
        <dbReference type="Proteomes" id="UP000464507"/>
    </source>
</evidence>
<dbReference type="Pfam" id="PF13520">
    <property type="entry name" value="AA_permease_2"/>
    <property type="match status" value="1"/>
</dbReference>
<feature type="transmembrane region" description="Helical" evidence="6">
    <location>
        <begin position="214"/>
        <end position="232"/>
    </location>
</feature>
<dbReference type="KEGG" id="mant:BHD05_07115"/>
<evidence type="ECO:0000256" key="4">
    <source>
        <dbReference type="ARBA" id="ARBA00022989"/>
    </source>
</evidence>
<feature type="transmembrane region" description="Helical" evidence="6">
    <location>
        <begin position="379"/>
        <end position="402"/>
    </location>
</feature>
<feature type="transmembrane region" description="Helical" evidence="6">
    <location>
        <begin position="252"/>
        <end position="274"/>
    </location>
</feature>
<feature type="transmembrane region" description="Helical" evidence="6">
    <location>
        <begin position="175"/>
        <end position="194"/>
    </location>
</feature>
<evidence type="ECO:0000256" key="2">
    <source>
        <dbReference type="ARBA" id="ARBA00022448"/>
    </source>
</evidence>
<sequence>MSVKSSEASGLEDAEHLAVLGYEGTYKRSMSLWGNIALGFTYLSPLVAVYALFAFSLSIGGPPSVFWIVIVGAGQLLVALVMGEVVSQFPIAGGVYPWSRRLWGKRYAWMAAWIYIWAMIVTITSVAEYGSGFVSSLFGVTVGPGTTLMFAVALLLIALVLNLGGTKTMSRVARIGLAAELTGVVGLGIYLLIFQRKNDFSVFVDSFGKGDGNYLAAFVGAALVGLFMFYGFEACGDVAEEVVDPSRRVPRAMYLTIFVGGVSALVSYVGYVLAAPDLAAIVSGEDADPIPGILESSLGVVGAKVFLVVACVAFISCVLSLQAAASRLLHSFARDGMLPGSTWLSKISPRTQVPANALLVASFVPILLCLLVYVRPESLFQITAFAVLGIYVAFQAVVLAALRQRLKGWKPAGPFNLGRAGLIVNIAALAYGIIAVYLLLVPGDSGDFISDYIAWIGLGVVVVTGGIYLITARPDRKSDAPEGDAIEVANRIRANARVDS</sequence>
<keyword evidence="2" id="KW-0813">Transport</keyword>
<feature type="transmembrane region" description="Helical" evidence="6">
    <location>
        <begin position="133"/>
        <end position="163"/>
    </location>
</feature>
<proteinExistence type="predicted"/>
<feature type="transmembrane region" description="Helical" evidence="6">
    <location>
        <begin position="353"/>
        <end position="373"/>
    </location>
</feature>
<evidence type="ECO:0000256" key="1">
    <source>
        <dbReference type="ARBA" id="ARBA00004141"/>
    </source>
</evidence>
<keyword evidence="3 6" id="KW-0812">Transmembrane</keyword>
<dbReference type="GO" id="GO:0016020">
    <property type="term" value="C:membrane"/>
    <property type="evidence" value="ECO:0007669"/>
    <property type="project" value="UniProtKB-SubCell"/>
</dbReference>
<gene>
    <name evidence="7" type="ORF">BHD05_07115</name>
</gene>
<dbReference type="PROSITE" id="PS00218">
    <property type="entry name" value="AMINO_ACID_PERMEASE_1"/>
    <property type="match status" value="1"/>
</dbReference>
<dbReference type="Gene3D" id="1.20.1740.10">
    <property type="entry name" value="Amino acid/polyamine transporter I"/>
    <property type="match status" value="1"/>
</dbReference>
<dbReference type="Proteomes" id="UP000464507">
    <property type="component" value="Chromosome"/>
</dbReference>
<dbReference type="InterPro" id="IPR004840">
    <property type="entry name" value="Amino_acid_permease_CS"/>
</dbReference>
<comment type="subcellular location">
    <subcellularLocation>
        <location evidence="1">Membrane</location>
        <topology evidence="1">Multi-pass membrane protein</topology>
    </subcellularLocation>
</comment>
<evidence type="ECO:0000256" key="5">
    <source>
        <dbReference type="ARBA" id="ARBA00023136"/>
    </source>
</evidence>
<dbReference type="AlphaFoldDB" id="A0A7L5AHD9"/>
<dbReference type="RefSeq" id="WP_161885815.1">
    <property type="nucleotide sequence ID" value="NZ_CP017146.1"/>
</dbReference>
<dbReference type="PANTHER" id="PTHR45649:SF26">
    <property type="entry name" value="OS04G0435100 PROTEIN"/>
    <property type="match status" value="1"/>
</dbReference>
<keyword evidence="5 6" id="KW-0472">Membrane</keyword>
<dbReference type="InterPro" id="IPR002293">
    <property type="entry name" value="AA/rel_permease1"/>
</dbReference>
<feature type="transmembrane region" description="Helical" evidence="6">
    <location>
        <begin position="305"/>
        <end position="325"/>
    </location>
</feature>
<feature type="transmembrane region" description="Helical" evidence="6">
    <location>
        <begin position="452"/>
        <end position="470"/>
    </location>
</feature>
<protein>
    <submittedName>
        <fullName evidence="7">Amino acid permease</fullName>
    </submittedName>
</protein>
<feature type="transmembrane region" description="Helical" evidence="6">
    <location>
        <begin position="36"/>
        <end position="59"/>
    </location>
</feature>
<feature type="transmembrane region" description="Helical" evidence="6">
    <location>
        <begin position="107"/>
        <end position="127"/>
    </location>
</feature>
<evidence type="ECO:0000313" key="7">
    <source>
        <dbReference type="EMBL" id="QHO69446.1"/>
    </source>
</evidence>
<name>A0A7L5AHD9_9MICO</name>
<accession>A0A7L5AHD9</accession>
<feature type="transmembrane region" description="Helical" evidence="6">
    <location>
        <begin position="65"/>
        <end position="86"/>
    </location>
</feature>
<reference evidence="7 8" key="1">
    <citation type="submission" date="2016-09" db="EMBL/GenBank/DDBJ databases">
        <title>Complete genome sequence of microbes from the polar regions.</title>
        <authorList>
            <person name="Liao L."/>
            <person name="Chen B."/>
        </authorList>
    </citation>
    <scope>NUCLEOTIDE SEQUENCE [LARGE SCALE GENOMIC DNA]</scope>
    <source>
        <strain evidence="7 8">ZS314</strain>
    </source>
</reference>
<dbReference type="PIRSF" id="PIRSF006060">
    <property type="entry name" value="AA_transporter"/>
    <property type="match status" value="1"/>
</dbReference>
<dbReference type="PANTHER" id="PTHR45649">
    <property type="entry name" value="AMINO-ACID PERMEASE BAT1"/>
    <property type="match status" value="1"/>
</dbReference>
<evidence type="ECO:0000256" key="6">
    <source>
        <dbReference type="SAM" id="Phobius"/>
    </source>
</evidence>
<dbReference type="GO" id="GO:0006865">
    <property type="term" value="P:amino acid transport"/>
    <property type="evidence" value="ECO:0007669"/>
    <property type="project" value="InterPro"/>
</dbReference>
<dbReference type="GO" id="GO:0022857">
    <property type="term" value="F:transmembrane transporter activity"/>
    <property type="evidence" value="ECO:0007669"/>
    <property type="project" value="InterPro"/>
</dbReference>
<feature type="transmembrane region" description="Helical" evidence="6">
    <location>
        <begin position="422"/>
        <end position="440"/>
    </location>
</feature>
<organism evidence="7 8">
    <name type="scientific">Marisediminicola antarctica</name>
    <dbReference type="NCBI Taxonomy" id="674079"/>
    <lineage>
        <taxon>Bacteria</taxon>
        <taxon>Bacillati</taxon>
        <taxon>Actinomycetota</taxon>
        <taxon>Actinomycetes</taxon>
        <taxon>Micrococcales</taxon>
        <taxon>Microbacteriaceae</taxon>
        <taxon>Marisediminicola</taxon>
    </lineage>
</organism>
<keyword evidence="4 6" id="KW-1133">Transmembrane helix</keyword>
<dbReference type="EMBL" id="CP017146">
    <property type="protein sequence ID" value="QHO69446.1"/>
    <property type="molecule type" value="Genomic_DNA"/>
</dbReference>
<keyword evidence="8" id="KW-1185">Reference proteome</keyword>
<dbReference type="OrthoDB" id="8274074at2"/>